<dbReference type="GO" id="GO:0005634">
    <property type="term" value="C:nucleus"/>
    <property type="evidence" value="ECO:0007669"/>
    <property type="project" value="TreeGrafter"/>
</dbReference>
<dbReference type="Pfam" id="PF03835">
    <property type="entry name" value="Rad4"/>
    <property type="match status" value="1"/>
</dbReference>
<dbReference type="PANTHER" id="PTHR12143">
    <property type="entry name" value="PEPTIDE N-GLYCANASE PNGASE -RELATED"/>
    <property type="match status" value="1"/>
</dbReference>
<dbReference type="GO" id="GO:0006516">
    <property type="term" value="P:glycoprotein catabolic process"/>
    <property type="evidence" value="ECO:0007669"/>
    <property type="project" value="TreeGrafter"/>
</dbReference>
<dbReference type="Gene3D" id="3.10.620.30">
    <property type="match status" value="1"/>
</dbReference>
<evidence type="ECO:0000259" key="5">
    <source>
        <dbReference type="SMART" id="SM00460"/>
    </source>
</evidence>
<evidence type="ECO:0000256" key="2">
    <source>
        <dbReference type="ARBA" id="ARBA00022723"/>
    </source>
</evidence>
<dbReference type="FunFam" id="2.20.25.10:FF:000011">
    <property type="entry name" value="peptide-N(4)-(N-acetyl-beta- glucosaminyl)asparagine amidase"/>
    <property type="match status" value="1"/>
</dbReference>
<dbReference type="GO" id="GO:0005829">
    <property type="term" value="C:cytosol"/>
    <property type="evidence" value="ECO:0007669"/>
    <property type="project" value="TreeGrafter"/>
</dbReference>
<evidence type="ECO:0000313" key="7">
    <source>
        <dbReference type="Proteomes" id="UP000327013"/>
    </source>
</evidence>
<dbReference type="Gene3D" id="2.20.25.10">
    <property type="match status" value="1"/>
</dbReference>
<dbReference type="InterPro" id="IPR050883">
    <property type="entry name" value="PNGase"/>
</dbReference>
<feature type="compositionally biased region" description="Low complexity" evidence="4">
    <location>
        <begin position="266"/>
        <end position="293"/>
    </location>
</feature>
<gene>
    <name evidence="6" type="ORF">FH972_021319</name>
</gene>
<dbReference type="GO" id="GO:0046872">
    <property type="term" value="F:metal ion binding"/>
    <property type="evidence" value="ECO:0007669"/>
    <property type="project" value="UniProtKB-KW"/>
</dbReference>
<dbReference type="GO" id="GO:0000224">
    <property type="term" value="F:peptide-N4-(N-acetyl-beta-glucosaminyl)asparagine amidase activity"/>
    <property type="evidence" value="ECO:0007669"/>
    <property type="project" value="TreeGrafter"/>
</dbReference>
<dbReference type="InterPro" id="IPR038765">
    <property type="entry name" value="Papain-like_cys_pep_sf"/>
</dbReference>
<dbReference type="EMBL" id="VIBQ01000009">
    <property type="protein sequence ID" value="KAB8337015.1"/>
    <property type="molecule type" value="Genomic_DNA"/>
</dbReference>
<comment type="similarity">
    <text evidence="1">Belongs to the transglutaminase-like superfamily. PNGase family.</text>
</comment>
<dbReference type="SUPFAM" id="SSF54001">
    <property type="entry name" value="Cysteine proteinases"/>
    <property type="match status" value="1"/>
</dbReference>
<dbReference type="PANTHER" id="PTHR12143:SF19">
    <property type="entry name" value="PEPTIDE-N(4)-(N-ACETYL-BETA-GLUCOSAMINYL)ASPARAGINE AMIDASE"/>
    <property type="match status" value="1"/>
</dbReference>
<dbReference type="SMART" id="SM00460">
    <property type="entry name" value="TGc"/>
    <property type="match status" value="1"/>
</dbReference>
<keyword evidence="7" id="KW-1185">Reference proteome</keyword>
<accession>A0A5N6KPK5</accession>
<feature type="compositionally biased region" description="Basic and acidic residues" evidence="4">
    <location>
        <begin position="651"/>
        <end position="664"/>
    </location>
</feature>
<feature type="domain" description="Transglutaminase-like" evidence="5">
    <location>
        <begin position="477"/>
        <end position="532"/>
    </location>
</feature>
<evidence type="ECO:0000256" key="1">
    <source>
        <dbReference type="ARBA" id="ARBA00009390"/>
    </source>
</evidence>
<organism evidence="6 7">
    <name type="scientific">Carpinus fangiana</name>
    <dbReference type="NCBI Taxonomy" id="176857"/>
    <lineage>
        <taxon>Eukaryota</taxon>
        <taxon>Viridiplantae</taxon>
        <taxon>Streptophyta</taxon>
        <taxon>Embryophyta</taxon>
        <taxon>Tracheophyta</taxon>
        <taxon>Spermatophyta</taxon>
        <taxon>Magnoliopsida</taxon>
        <taxon>eudicotyledons</taxon>
        <taxon>Gunneridae</taxon>
        <taxon>Pentapetalae</taxon>
        <taxon>rosids</taxon>
        <taxon>fabids</taxon>
        <taxon>Fagales</taxon>
        <taxon>Betulaceae</taxon>
        <taxon>Carpinus</taxon>
    </lineage>
</organism>
<reference evidence="6 7" key="1">
    <citation type="submission" date="2019-06" db="EMBL/GenBank/DDBJ databases">
        <title>A chromosomal-level reference genome of Carpinus fangiana (Coryloideae, Betulaceae).</title>
        <authorList>
            <person name="Yang X."/>
            <person name="Wang Z."/>
            <person name="Zhang L."/>
            <person name="Hao G."/>
            <person name="Liu J."/>
            <person name="Yang Y."/>
        </authorList>
    </citation>
    <scope>NUCLEOTIDE SEQUENCE [LARGE SCALE GENOMIC DNA]</scope>
    <source>
        <strain evidence="6">Cfa_2016G</strain>
        <tissue evidence="6">Leaf</tissue>
    </source>
</reference>
<dbReference type="AlphaFoldDB" id="A0A5N6KPK5"/>
<evidence type="ECO:0000313" key="6">
    <source>
        <dbReference type="EMBL" id="KAB8337015.1"/>
    </source>
</evidence>
<keyword evidence="2" id="KW-0479">Metal-binding</keyword>
<dbReference type="InterPro" id="IPR018325">
    <property type="entry name" value="Rad4/PNGase_transGLS-fold"/>
</dbReference>
<comment type="caution">
    <text evidence="6">The sequence shown here is derived from an EMBL/GenBank/DDBJ whole genome shotgun (WGS) entry which is preliminary data.</text>
</comment>
<sequence>MIRSVEYARGVLRSGSFAAQIGAAAFERSTRSRASILADPGGVIADEAARSLRLGGCAYPGNGLVAGECDQYMGSGQRRGLSPEAGTDQICARVLTVAAERVEPDGTGRRHEGGIGRRAGRSARLAACAIGAGERRSPSSELQSCALPSAPYLEPLTASRTVGPCSLRLCGGCALTSRFDVCIAPSPLHRQSTSLDPAKPTFWSLQRPYCLPASHVVAMPQIPRKPLPVRTAATAAAPPPPPVDWTKQITERFRQALSTNRMNELSSRTASMRSQSSRQSQASRHSSQSRPSRLVTRHGYDVNGDASEGQESFDLGALPTHTSLKNLPLIPTPPMDDSSRRFRNQLHALSETPCKWENPGLLDEAMKSIPLESIYREADEEAEVLQATADSIGKKAAWAHQDCVIRALLKWFRNSFFTWVNNPACSQCRGPTIGKGMCAPTPDEKALGGNRVELYQCAAQGCGAFERFPRYNDAFVLMQTRRGRAGEWVNCFGMLCRAMGSRVRWIWNSDDFVWAEVYSEYRKRWVHVDPCEAQFDKPLMYTDGWHRKLGYCIAFSHDGCMDVTRRYCRNPVRQASKRDKAPEAVLHYILDEIRAQRRRDMDKSDKFRLEGEDAREAKELRHYYVAQLTHEIARLVLPGSNARKSPAQLADEQKARELAEERRQRLQALQGKPDTQRSPNDDGAR</sequence>
<feature type="region of interest" description="Disordered" evidence="4">
    <location>
        <begin position="261"/>
        <end position="318"/>
    </location>
</feature>
<dbReference type="OrthoDB" id="409136at2759"/>
<protein>
    <recommendedName>
        <fullName evidence="5">Transglutaminase-like domain-containing protein</fullName>
    </recommendedName>
</protein>
<keyword evidence="3" id="KW-0862">Zinc</keyword>
<name>A0A5N6KPK5_9ROSI</name>
<evidence type="ECO:0000256" key="3">
    <source>
        <dbReference type="ARBA" id="ARBA00022833"/>
    </source>
</evidence>
<proteinExistence type="inferred from homology"/>
<feature type="region of interest" description="Disordered" evidence="4">
    <location>
        <begin position="642"/>
        <end position="685"/>
    </location>
</feature>
<dbReference type="Proteomes" id="UP000327013">
    <property type="component" value="Unassembled WGS sequence"/>
</dbReference>
<dbReference type="InterPro" id="IPR002931">
    <property type="entry name" value="Transglutaminase-like"/>
</dbReference>
<evidence type="ECO:0000256" key="4">
    <source>
        <dbReference type="SAM" id="MobiDB-lite"/>
    </source>
</evidence>